<keyword evidence="2" id="KW-0732">Signal</keyword>
<evidence type="ECO:0000256" key="2">
    <source>
        <dbReference type="SAM" id="SignalP"/>
    </source>
</evidence>
<dbReference type="RefSeq" id="WP_263996548.1">
    <property type="nucleotide sequence ID" value="NZ_JACKVK010000008.1"/>
</dbReference>
<dbReference type="AlphaFoldDB" id="A0A9X2YLX4"/>
<gene>
    <name evidence="3" type="ORF">H7K45_14715</name>
</gene>
<evidence type="ECO:0000256" key="1">
    <source>
        <dbReference type="SAM" id="MobiDB-lite"/>
    </source>
</evidence>
<accession>A0A9X2YLX4</accession>
<reference evidence="3" key="1">
    <citation type="submission" date="2020-07" db="EMBL/GenBank/DDBJ databases">
        <authorList>
            <person name="Pettersson B.M.F."/>
            <person name="Behra P.R.K."/>
            <person name="Ramesh M."/>
            <person name="Das S."/>
            <person name="Dasgupta S."/>
            <person name="Kirsebom L.A."/>
        </authorList>
    </citation>
    <scope>NUCLEOTIDE SEQUENCE</scope>
    <source>
        <strain evidence="3">DSM 44838</strain>
    </source>
</reference>
<reference evidence="3" key="2">
    <citation type="journal article" date="2022" name="BMC Genomics">
        <title>Comparative genome analysis of mycobacteria focusing on tRNA and non-coding RNA.</title>
        <authorList>
            <person name="Behra P.R.K."/>
            <person name="Pettersson B.M.F."/>
            <person name="Ramesh M."/>
            <person name="Das S."/>
            <person name="Dasgupta S."/>
            <person name="Kirsebom L.A."/>
        </authorList>
    </citation>
    <scope>NUCLEOTIDE SEQUENCE</scope>
    <source>
        <strain evidence="3">DSM 44838</strain>
    </source>
</reference>
<feature type="region of interest" description="Disordered" evidence="1">
    <location>
        <begin position="27"/>
        <end position="46"/>
    </location>
</feature>
<feature type="signal peptide" evidence="2">
    <location>
        <begin position="1"/>
        <end position="27"/>
    </location>
</feature>
<sequence length="72" mass="7113">MNTITRSLIAATVLGAAALGLAGTAAAAPTATTPQSTGNFHSPHTYATPAPTVGPGWYGNHGPAYIAHLTGK</sequence>
<proteinExistence type="predicted"/>
<protein>
    <submittedName>
        <fullName evidence="3">Uncharacterized protein</fullName>
    </submittedName>
</protein>
<evidence type="ECO:0000313" key="3">
    <source>
        <dbReference type="EMBL" id="MCV7421798.1"/>
    </source>
</evidence>
<name>A0A9X2YLX4_9MYCO</name>
<evidence type="ECO:0000313" key="4">
    <source>
        <dbReference type="Proteomes" id="UP001141629"/>
    </source>
</evidence>
<dbReference type="Proteomes" id="UP001141629">
    <property type="component" value="Unassembled WGS sequence"/>
</dbReference>
<comment type="caution">
    <text evidence="3">The sequence shown here is derived from an EMBL/GenBank/DDBJ whole genome shotgun (WGS) entry which is preliminary data.</text>
</comment>
<feature type="chain" id="PRO_5040933574" evidence="2">
    <location>
        <begin position="28"/>
        <end position="72"/>
    </location>
</feature>
<organism evidence="3 4">
    <name type="scientific">Mycobacterium yunnanensis</name>
    <dbReference type="NCBI Taxonomy" id="368477"/>
    <lineage>
        <taxon>Bacteria</taxon>
        <taxon>Bacillati</taxon>
        <taxon>Actinomycetota</taxon>
        <taxon>Actinomycetes</taxon>
        <taxon>Mycobacteriales</taxon>
        <taxon>Mycobacteriaceae</taxon>
        <taxon>Mycobacterium</taxon>
    </lineage>
</organism>
<dbReference type="EMBL" id="JACKVK010000008">
    <property type="protein sequence ID" value="MCV7421798.1"/>
    <property type="molecule type" value="Genomic_DNA"/>
</dbReference>
<keyword evidence="4" id="KW-1185">Reference proteome</keyword>